<dbReference type="EMBL" id="CYGY02000025">
    <property type="protein sequence ID" value="SIT40764.1"/>
    <property type="molecule type" value="Genomic_DNA"/>
</dbReference>
<reference evidence="2" key="1">
    <citation type="submission" date="2016-12" db="EMBL/GenBank/DDBJ databases">
        <authorList>
            <person name="Moulin L."/>
        </authorList>
    </citation>
    <scope>NUCLEOTIDE SEQUENCE [LARGE SCALE GENOMIC DNA]</scope>
    <source>
        <strain evidence="2">STM 7183</strain>
    </source>
</reference>
<dbReference type="PRINTS" id="PR00111">
    <property type="entry name" value="ABHYDROLASE"/>
</dbReference>
<gene>
    <name evidence="2" type="ORF">BN2476_250058</name>
</gene>
<evidence type="ECO:0000259" key="1">
    <source>
        <dbReference type="Pfam" id="PF12697"/>
    </source>
</evidence>
<name>A0A1N7S0A9_9BURK</name>
<dbReference type="AlphaFoldDB" id="A0A1N7S0A9"/>
<proteinExistence type="predicted"/>
<dbReference type="OrthoDB" id="9799989at2"/>
<protein>
    <submittedName>
        <fullName evidence="2">Hydrolase</fullName>
    </submittedName>
</protein>
<sequence length="279" mass="31064">MLEDLPFEFEGHAVAGYTGGRMGRMPLLLMHGLGPGASIASAFQAVLPFLTRHFHVFAMDWIGFGRSARKQSEPYFDFSFWVRQARALIERMPTGPVAVFGHSMSGAVSLRLAASEPRVAAVMTTGSVGTRFPVNAHLQRLWTYPRSLDDLRVSMRSLMYDATGLDDELLAKRWAVLADGDYGDYFTRMFDPSQALADTWEISAEELARIKVPYTFVHGRDDLACPAEETSMRLAQHILHSDLALIARCGHAPSVEHPQKICALVRSAFSSVVQFEREI</sequence>
<dbReference type="InterPro" id="IPR029058">
    <property type="entry name" value="AB_hydrolase_fold"/>
</dbReference>
<dbReference type="SUPFAM" id="SSF53474">
    <property type="entry name" value="alpha/beta-Hydrolases"/>
    <property type="match status" value="1"/>
</dbReference>
<dbReference type="InterPro" id="IPR000073">
    <property type="entry name" value="AB_hydrolase_1"/>
</dbReference>
<comment type="caution">
    <text evidence="2">The sequence shown here is derived from an EMBL/GenBank/DDBJ whole genome shotgun (WGS) entry which is preliminary data.</text>
</comment>
<organism evidence="2 3">
    <name type="scientific">Paraburkholderia piptadeniae</name>
    <dbReference type="NCBI Taxonomy" id="1701573"/>
    <lineage>
        <taxon>Bacteria</taxon>
        <taxon>Pseudomonadati</taxon>
        <taxon>Pseudomonadota</taxon>
        <taxon>Betaproteobacteria</taxon>
        <taxon>Burkholderiales</taxon>
        <taxon>Burkholderiaceae</taxon>
        <taxon>Paraburkholderia</taxon>
    </lineage>
</organism>
<accession>A0A1N7S0A9</accession>
<keyword evidence="3" id="KW-1185">Reference proteome</keyword>
<dbReference type="RefSeq" id="WP_087734628.1">
    <property type="nucleotide sequence ID" value="NZ_CYGY02000025.1"/>
</dbReference>
<dbReference type="PANTHER" id="PTHR43689:SF8">
    <property type="entry name" value="ALPHA_BETA-HYDROLASES SUPERFAMILY PROTEIN"/>
    <property type="match status" value="1"/>
</dbReference>
<evidence type="ECO:0000313" key="3">
    <source>
        <dbReference type="Proteomes" id="UP000195569"/>
    </source>
</evidence>
<feature type="domain" description="AB hydrolase-1" evidence="1">
    <location>
        <begin position="27"/>
        <end position="263"/>
    </location>
</feature>
<dbReference type="Proteomes" id="UP000195569">
    <property type="component" value="Unassembled WGS sequence"/>
</dbReference>
<dbReference type="GO" id="GO:0016787">
    <property type="term" value="F:hydrolase activity"/>
    <property type="evidence" value="ECO:0007669"/>
    <property type="project" value="UniProtKB-KW"/>
</dbReference>
<dbReference type="Gene3D" id="3.40.50.1820">
    <property type="entry name" value="alpha/beta hydrolase"/>
    <property type="match status" value="1"/>
</dbReference>
<dbReference type="PANTHER" id="PTHR43689">
    <property type="entry name" value="HYDROLASE"/>
    <property type="match status" value="1"/>
</dbReference>
<dbReference type="Pfam" id="PF12697">
    <property type="entry name" value="Abhydrolase_6"/>
    <property type="match status" value="1"/>
</dbReference>
<evidence type="ECO:0000313" key="2">
    <source>
        <dbReference type="EMBL" id="SIT40764.1"/>
    </source>
</evidence>
<keyword evidence="2" id="KW-0378">Hydrolase</keyword>